<proteinExistence type="predicted"/>
<dbReference type="Proteomes" id="UP000887116">
    <property type="component" value="Unassembled WGS sequence"/>
</dbReference>
<dbReference type="InterPro" id="IPR008936">
    <property type="entry name" value="Rho_GTPase_activation_prot"/>
</dbReference>
<accession>A0A8X6I7P6</accession>
<reference evidence="1" key="1">
    <citation type="submission" date="2020-07" db="EMBL/GenBank/DDBJ databases">
        <title>Multicomponent nature underlies the extraordinary mechanical properties of spider dragline silk.</title>
        <authorList>
            <person name="Kono N."/>
            <person name="Nakamura H."/>
            <person name="Mori M."/>
            <person name="Yoshida Y."/>
            <person name="Ohtoshi R."/>
            <person name="Malay A.D."/>
            <person name="Moran D.A.P."/>
            <person name="Tomita M."/>
            <person name="Numata K."/>
            <person name="Arakawa K."/>
        </authorList>
    </citation>
    <scope>NUCLEOTIDE SEQUENCE</scope>
</reference>
<sequence length="187" mass="21703">MLVVKLKGGGWKTLDERINSPVIAMAVINEYLKSLPRCLWSGTKPEYWRALPVILREMASNRNIEKRDLENSRMEAYKIFENMKTDVRRFSAKLLMTLHEVITRCDDDLQEAAAQRLSEFFAPSFLKNSEKSIEQTPLTFQKCVTYLIENAPFIFGSEDAPIYSPPRSNVNYQQPENNIQPHRTFLL</sequence>
<comment type="caution">
    <text evidence="1">The sequence shown here is derived from an EMBL/GenBank/DDBJ whole genome shotgun (WGS) entry which is preliminary data.</text>
</comment>
<organism evidence="1 2">
    <name type="scientific">Trichonephila clavata</name>
    <name type="common">Joro spider</name>
    <name type="synonym">Nephila clavata</name>
    <dbReference type="NCBI Taxonomy" id="2740835"/>
    <lineage>
        <taxon>Eukaryota</taxon>
        <taxon>Metazoa</taxon>
        <taxon>Ecdysozoa</taxon>
        <taxon>Arthropoda</taxon>
        <taxon>Chelicerata</taxon>
        <taxon>Arachnida</taxon>
        <taxon>Araneae</taxon>
        <taxon>Araneomorphae</taxon>
        <taxon>Entelegynae</taxon>
        <taxon>Araneoidea</taxon>
        <taxon>Nephilidae</taxon>
        <taxon>Trichonephila</taxon>
    </lineage>
</organism>
<evidence type="ECO:0000313" key="2">
    <source>
        <dbReference type="Proteomes" id="UP000887116"/>
    </source>
</evidence>
<dbReference type="Gene3D" id="1.10.555.10">
    <property type="entry name" value="Rho GTPase activation protein"/>
    <property type="match status" value="1"/>
</dbReference>
<gene>
    <name evidence="1" type="primary">AVEN_71569_1</name>
    <name evidence="1" type="ORF">TNCT_209661</name>
</gene>
<dbReference type="SUPFAM" id="SSF48350">
    <property type="entry name" value="GTPase activation domain, GAP"/>
    <property type="match status" value="1"/>
</dbReference>
<dbReference type="EMBL" id="BMAO01037335">
    <property type="protein sequence ID" value="GFR17014.1"/>
    <property type="molecule type" value="Genomic_DNA"/>
</dbReference>
<dbReference type="OrthoDB" id="6416106at2759"/>
<evidence type="ECO:0000313" key="1">
    <source>
        <dbReference type="EMBL" id="GFR17014.1"/>
    </source>
</evidence>
<protein>
    <submittedName>
        <fullName evidence="1">Uncharacterized protein</fullName>
    </submittedName>
</protein>
<name>A0A8X6I7P6_TRICU</name>
<keyword evidence="2" id="KW-1185">Reference proteome</keyword>
<dbReference type="AlphaFoldDB" id="A0A8X6I7P6"/>